<protein>
    <recommendedName>
        <fullName evidence="3">Mitochondrial genome maintenance protein MGM101</fullName>
    </recommendedName>
</protein>
<dbReference type="GO" id="GO:0036297">
    <property type="term" value="P:interstrand cross-link repair"/>
    <property type="evidence" value="ECO:0007669"/>
    <property type="project" value="TreeGrafter"/>
</dbReference>
<dbReference type="EMBL" id="VFLP01000023">
    <property type="protein sequence ID" value="TRX94272.1"/>
    <property type="molecule type" value="Genomic_DNA"/>
</dbReference>
<evidence type="ECO:0000256" key="7">
    <source>
        <dbReference type="ARBA" id="ARBA00023128"/>
    </source>
</evidence>
<sequence length="440" mass="48744">MSEKKDIPQPNPTAPLDDDEPDEWDKRIFSTGCADENANLTDCYWRKKDWRACTKEVPYITTTKDLYIATMASRAMSPLQGASRRIYLASRNPILPVQCISRRLVVTKPYQSSTSSSTAASKTSPPPIPPRSPTRQPAYTSTTPARKPIPAVSGEPLPDAPAATTGTTSSSTNGGGQGQAHTAATNNGDGTPIDWASSYYGLGTSAFPPEASTILQARLEPDDIEVKPDGIIYLPEIKYRRILNAAFGPGGWGLAPRGELMVQDRLVTREYALVVHGRFVAQARGEQQYFSEDGVSTAAEGCKSNALMRCCKDLGIASELWDPRFIRKFMKEHAMQQWVEHVTTKKKKQIWLRKDDENTGGRYASDAIMSHLSIASAWQISHRRGNLEDRIIRSRSEVRLPTLRMIERFESYNKNGHKNTALLSRPLQGLVYQSDVLNAA</sequence>
<evidence type="ECO:0000256" key="6">
    <source>
        <dbReference type="ARBA" id="ARBA00023125"/>
    </source>
</evidence>
<dbReference type="PANTHER" id="PTHR31404:SF0">
    <property type="entry name" value="MITOCHONDRIAL GENOME MAINTENANCE PROTEIN MGM101"/>
    <property type="match status" value="1"/>
</dbReference>
<comment type="subcellular location">
    <subcellularLocation>
        <location evidence="1">Mitochondrion matrix</location>
        <location evidence="1">Mitochondrion nucleoid</location>
    </subcellularLocation>
</comment>
<evidence type="ECO:0000256" key="10">
    <source>
        <dbReference type="SAM" id="MobiDB-lite"/>
    </source>
</evidence>
<proteinExistence type="inferred from homology"/>
<dbReference type="OrthoDB" id="17164at2759"/>
<dbReference type="GO" id="GO:0000725">
    <property type="term" value="P:recombinational repair"/>
    <property type="evidence" value="ECO:0007669"/>
    <property type="project" value="TreeGrafter"/>
</dbReference>
<dbReference type="PANTHER" id="PTHR31404">
    <property type="entry name" value="MITOCHONDRIAL GENOME MAINTENANCE PROTEIN MGM101"/>
    <property type="match status" value="1"/>
</dbReference>
<dbReference type="InterPro" id="IPR009446">
    <property type="entry name" value="Mgm101"/>
</dbReference>
<accession>A0A553I249</accession>
<dbReference type="AlphaFoldDB" id="A0A553I249"/>
<gene>
    <name evidence="11" type="ORF">FHL15_004739</name>
</gene>
<evidence type="ECO:0000256" key="5">
    <source>
        <dbReference type="ARBA" id="ARBA00022946"/>
    </source>
</evidence>
<feature type="compositionally biased region" description="Low complexity" evidence="10">
    <location>
        <begin position="110"/>
        <end position="123"/>
    </location>
</feature>
<keyword evidence="12" id="KW-1185">Reference proteome</keyword>
<dbReference type="GO" id="GO:0000262">
    <property type="term" value="C:mitochondrial chromosome"/>
    <property type="evidence" value="ECO:0007669"/>
    <property type="project" value="InterPro"/>
</dbReference>
<keyword evidence="4" id="KW-0227">DNA damage</keyword>
<keyword evidence="7" id="KW-0496">Mitochondrion</keyword>
<keyword evidence="9" id="KW-1135">Mitochondrion nucleoid</keyword>
<dbReference type="GO" id="GO:0003697">
    <property type="term" value="F:single-stranded DNA binding"/>
    <property type="evidence" value="ECO:0007669"/>
    <property type="project" value="InterPro"/>
</dbReference>
<dbReference type="Proteomes" id="UP000319160">
    <property type="component" value="Unassembled WGS sequence"/>
</dbReference>
<keyword evidence="5" id="KW-0809">Transit peptide</keyword>
<keyword evidence="8" id="KW-0234">DNA repair</keyword>
<dbReference type="Pfam" id="PF06420">
    <property type="entry name" value="Mgm101p"/>
    <property type="match status" value="1"/>
</dbReference>
<feature type="compositionally biased region" description="Low complexity" evidence="10">
    <location>
        <begin position="162"/>
        <end position="172"/>
    </location>
</feature>
<feature type="region of interest" description="Disordered" evidence="10">
    <location>
        <begin position="110"/>
        <end position="190"/>
    </location>
</feature>
<keyword evidence="6" id="KW-0238">DNA-binding</keyword>
<organism evidence="11 12">
    <name type="scientific">Xylaria flabelliformis</name>
    <dbReference type="NCBI Taxonomy" id="2512241"/>
    <lineage>
        <taxon>Eukaryota</taxon>
        <taxon>Fungi</taxon>
        <taxon>Dikarya</taxon>
        <taxon>Ascomycota</taxon>
        <taxon>Pezizomycotina</taxon>
        <taxon>Sordariomycetes</taxon>
        <taxon>Xylariomycetidae</taxon>
        <taxon>Xylariales</taxon>
        <taxon>Xylariaceae</taxon>
        <taxon>Xylaria</taxon>
    </lineage>
</organism>
<name>A0A553I249_9PEZI</name>
<evidence type="ECO:0000256" key="9">
    <source>
        <dbReference type="ARBA" id="ARBA00023271"/>
    </source>
</evidence>
<evidence type="ECO:0000256" key="4">
    <source>
        <dbReference type="ARBA" id="ARBA00022763"/>
    </source>
</evidence>
<comment type="similarity">
    <text evidence="2">Belongs to the MGM101 family.</text>
</comment>
<evidence type="ECO:0000313" key="12">
    <source>
        <dbReference type="Proteomes" id="UP000319160"/>
    </source>
</evidence>
<evidence type="ECO:0000256" key="3">
    <source>
        <dbReference type="ARBA" id="ARBA00013628"/>
    </source>
</evidence>
<evidence type="ECO:0000313" key="11">
    <source>
        <dbReference type="EMBL" id="TRX94272.1"/>
    </source>
</evidence>
<reference evidence="12" key="1">
    <citation type="submission" date="2019-06" db="EMBL/GenBank/DDBJ databases">
        <title>Draft genome sequence of the griseofulvin-producing fungus Xylaria cubensis strain G536.</title>
        <authorList>
            <person name="Mead M.E."/>
            <person name="Raja H.A."/>
            <person name="Steenwyk J.L."/>
            <person name="Knowles S.L."/>
            <person name="Oberlies N.H."/>
            <person name="Rokas A."/>
        </authorList>
    </citation>
    <scope>NUCLEOTIDE SEQUENCE [LARGE SCALE GENOMIC DNA]</scope>
    <source>
        <strain evidence="12">G536</strain>
    </source>
</reference>
<evidence type="ECO:0000256" key="8">
    <source>
        <dbReference type="ARBA" id="ARBA00023204"/>
    </source>
</evidence>
<feature type="region of interest" description="Disordered" evidence="10">
    <location>
        <begin position="1"/>
        <end position="23"/>
    </location>
</feature>
<dbReference type="STRING" id="2512241.A0A553I249"/>
<evidence type="ECO:0000256" key="1">
    <source>
        <dbReference type="ARBA" id="ARBA00004436"/>
    </source>
</evidence>
<comment type="caution">
    <text evidence="11">The sequence shown here is derived from an EMBL/GenBank/DDBJ whole genome shotgun (WGS) entry which is preliminary data.</text>
</comment>
<evidence type="ECO:0000256" key="2">
    <source>
        <dbReference type="ARBA" id="ARBA00007053"/>
    </source>
</evidence>